<dbReference type="EMBL" id="BPLR01015863">
    <property type="protein sequence ID" value="GIY79228.1"/>
    <property type="molecule type" value="Genomic_DNA"/>
</dbReference>
<comment type="caution">
    <text evidence="1">The sequence shown here is derived from an EMBL/GenBank/DDBJ whole genome shotgun (WGS) entry which is preliminary data.</text>
</comment>
<gene>
    <name evidence="1" type="ORF">CEXT_511341</name>
</gene>
<accession>A0AAV4WAF6</accession>
<proteinExistence type="predicted"/>
<name>A0AAV4WAF6_CAEEX</name>
<evidence type="ECO:0000313" key="2">
    <source>
        <dbReference type="Proteomes" id="UP001054945"/>
    </source>
</evidence>
<organism evidence="1 2">
    <name type="scientific">Caerostris extrusa</name>
    <name type="common">Bark spider</name>
    <name type="synonym">Caerostris bankana</name>
    <dbReference type="NCBI Taxonomy" id="172846"/>
    <lineage>
        <taxon>Eukaryota</taxon>
        <taxon>Metazoa</taxon>
        <taxon>Ecdysozoa</taxon>
        <taxon>Arthropoda</taxon>
        <taxon>Chelicerata</taxon>
        <taxon>Arachnida</taxon>
        <taxon>Araneae</taxon>
        <taxon>Araneomorphae</taxon>
        <taxon>Entelegynae</taxon>
        <taxon>Araneoidea</taxon>
        <taxon>Araneidae</taxon>
        <taxon>Caerostris</taxon>
    </lineage>
</organism>
<keyword evidence="2" id="KW-1185">Reference proteome</keyword>
<protein>
    <submittedName>
        <fullName evidence="1">Uncharacterized protein</fullName>
    </submittedName>
</protein>
<evidence type="ECO:0000313" key="1">
    <source>
        <dbReference type="EMBL" id="GIY79228.1"/>
    </source>
</evidence>
<dbReference type="AlphaFoldDB" id="A0AAV4WAF6"/>
<dbReference type="Proteomes" id="UP001054945">
    <property type="component" value="Unassembled WGS sequence"/>
</dbReference>
<sequence>MDKRREKSAAKVVDMKVIDTKPNKMAVLLRLGFVKKKKTYLGGDLVLPCRSFVMLTNVRKKKKGIEKKKKREQLLSGCKIPGNSSGTKWKDLFFFLCE</sequence>
<reference evidence="1 2" key="1">
    <citation type="submission" date="2021-06" db="EMBL/GenBank/DDBJ databases">
        <title>Caerostris extrusa draft genome.</title>
        <authorList>
            <person name="Kono N."/>
            <person name="Arakawa K."/>
        </authorList>
    </citation>
    <scope>NUCLEOTIDE SEQUENCE [LARGE SCALE GENOMIC DNA]</scope>
</reference>